<dbReference type="InterPro" id="IPR024134">
    <property type="entry name" value="SOD_Cu/Zn_/chaperone"/>
</dbReference>
<keyword evidence="3" id="KW-0479">Metal-binding</keyword>
<name>A0A378YKL1_9NOCA</name>
<dbReference type="PROSITE" id="PS51257">
    <property type="entry name" value="PROKAR_LIPOPROTEIN"/>
    <property type="match status" value="1"/>
</dbReference>
<dbReference type="InterPro" id="IPR018152">
    <property type="entry name" value="SOD_Cu/Zn_BS"/>
</dbReference>
<comment type="similarity">
    <text evidence="1 3">Belongs to the Cu-Zn superoxide dismutase family.</text>
</comment>
<organism evidence="7 8">
    <name type="scientific">Nocardia otitidiscaviarum</name>
    <dbReference type="NCBI Taxonomy" id="1823"/>
    <lineage>
        <taxon>Bacteria</taxon>
        <taxon>Bacillati</taxon>
        <taxon>Actinomycetota</taxon>
        <taxon>Actinomycetes</taxon>
        <taxon>Mycobacteriales</taxon>
        <taxon>Nocardiaceae</taxon>
        <taxon>Nocardia</taxon>
    </lineage>
</organism>
<dbReference type="InterPro" id="IPR001424">
    <property type="entry name" value="SOD_Cu_Zn_dom"/>
</dbReference>
<accession>A0A378YKL1</accession>
<comment type="cofactor">
    <cofactor evidence="3">
        <name>Zn(2+)</name>
        <dbReference type="ChEBI" id="CHEBI:29105"/>
    </cofactor>
    <text evidence="3">Binds 1 zinc ion per subunit.</text>
</comment>
<comment type="function">
    <text evidence="2">Destroys radicals which are normally produced within the cells and which are toxic to biological systems. May play a role in favoring mycobacterial survival in phagocytes.</text>
</comment>
<dbReference type="OrthoDB" id="9792957at2"/>
<dbReference type="EMBL" id="UGRY01000002">
    <property type="protein sequence ID" value="SUA77706.1"/>
    <property type="molecule type" value="Genomic_DNA"/>
</dbReference>
<dbReference type="InterPro" id="IPR036423">
    <property type="entry name" value="SOD-like_Cu/Zn_dom_sf"/>
</dbReference>
<keyword evidence="5" id="KW-0732">Signal</keyword>
<dbReference type="NCBIfam" id="NF047631">
    <property type="entry name" value="SodCMycob"/>
    <property type="match status" value="1"/>
</dbReference>
<dbReference type="EC" id="1.15.1.1" evidence="3"/>
<evidence type="ECO:0000259" key="6">
    <source>
        <dbReference type="Pfam" id="PF00080"/>
    </source>
</evidence>
<evidence type="ECO:0000256" key="3">
    <source>
        <dbReference type="RuleBase" id="RU000393"/>
    </source>
</evidence>
<sequence length="234" mass="23772">MPRDSIRRSLRSRLAAVAALATATGLTAACMADQNPSDTTGTMPSVWTGSTVPSTIGDAPGEPGHSPGGNTVSAGFVDAEGRPAGTVTFIERAGFVEVRAEVHGMDPGFHGFHIHERGVCEPDSAPPEGGDPGAFRSAGGHMQVDGHTGQPASGDLTSVHVRPDGRGLLVTTTSAFTLEDLRNGGVGRAAIIHAGADNFGNIPPRYTVPGGEVPDAETRSTGDAGPRSVCAAVM</sequence>
<evidence type="ECO:0000256" key="1">
    <source>
        <dbReference type="ARBA" id="ARBA00010457"/>
    </source>
</evidence>
<dbReference type="RefSeq" id="WP_039818965.1">
    <property type="nucleotide sequence ID" value="NZ_UGRY01000002.1"/>
</dbReference>
<reference evidence="7 8" key="1">
    <citation type="submission" date="2018-06" db="EMBL/GenBank/DDBJ databases">
        <authorList>
            <consortium name="Pathogen Informatics"/>
            <person name="Doyle S."/>
        </authorList>
    </citation>
    <scope>NUCLEOTIDE SEQUENCE [LARGE SCALE GENOMIC DNA]</scope>
    <source>
        <strain evidence="7 8">NCTC1934</strain>
    </source>
</reference>
<feature type="region of interest" description="Disordered" evidence="4">
    <location>
        <begin position="35"/>
        <end position="67"/>
    </location>
</feature>
<evidence type="ECO:0000313" key="7">
    <source>
        <dbReference type="EMBL" id="SUA77706.1"/>
    </source>
</evidence>
<dbReference type="AlphaFoldDB" id="A0A378YKL1"/>
<protein>
    <recommendedName>
        <fullName evidence="3">Superoxide dismutase [Cu-Zn]</fullName>
        <ecNumber evidence="3">1.15.1.1</ecNumber>
    </recommendedName>
</protein>
<proteinExistence type="inferred from homology"/>
<keyword evidence="8" id="KW-1185">Reference proteome</keyword>
<evidence type="ECO:0000313" key="8">
    <source>
        <dbReference type="Proteomes" id="UP000255467"/>
    </source>
</evidence>
<dbReference type="GO" id="GO:0005507">
    <property type="term" value="F:copper ion binding"/>
    <property type="evidence" value="ECO:0007669"/>
    <property type="project" value="InterPro"/>
</dbReference>
<evidence type="ECO:0000256" key="5">
    <source>
        <dbReference type="SAM" id="SignalP"/>
    </source>
</evidence>
<feature type="domain" description="Superoxide dismutase copper/zinc binding" evidence="6">
    <location>
        <begin position="85"/>
        <end position="232"/>
    </location>
</feature>
<dbReference type="Gene3D" id="2.60.40.200">
    <property type="entry name" value="Superoxide dismutase, copper/zinc binding domain"/>
    <property type="match status" value="1"/>
</dbReference>
<dbReference type="GO" id="GO:0004784">
    <property type="term" value="F:superoxide dismutase activity"/>
    <property type="evidence" value="ECO:0007669"/>
    <property type="project" value="UniProtKB-EC"/>
</dbReference>
<evidence type="ECO:0000256" key="2">
    <source>
        <dbReference type="ARBA" id="ARBA00024900"/>
    </source>
</evidence>
<dbReference type="SUPFAM" id="SSF49329">
    <property type="entry name" value="Cu,Zn superoxide dismutase-like"/>
    <property type="match status" value="1"/>
</dbReference>
<dbReference type="PANTHER" id="PTHR10003">
    <property type="entry name" value="SUPEROXIDE DISMUTASE CU-ZN -RELATED"/>
    <property type="match status" value="1"/>
</dbReference>
<keyword evidence="3" id="KW-0186">Copper</keyword>
<dbReference type="PROSITE" id="PS00332">
    <property type="entry name" value="SOD_CU_ZN_2"/>
    <property type="match status" value="1"/>
</dbReference>
<comment type="catalytic activity">
    <reaction evidence="3">
        <text>2 superoxide + 2 H(+) = H2O2 + O2</text>
        <dbReference type="Rhea" id="RHEA:20696"/>
        <dbReference type="ChEBI" id="CHEBI:15378"/>
        <dbReference type="ChEBI" id="CHEBI:15379"/>
        <dbReference type="ChEBI" id="CHEBI:16240"/>
        <dbReference type="ChEBI" id="CHEBI:18421"/>
        <dbReference type="EC" id="1.15.1.1"/>
    </reaction>
</comment>
<feature type="compositionally biased region" description="Polar residues" evidence="4">
    <location>
        <begin position="35"/>
        <end position="54"/>
    </location>
</feature>
<dbReference type="Pfam" id="PF00080">
    <property type="entry name" value="Sod_Cu"/>
    <property type="match status" value="1"/>
</dbReference>
<dbReference type="Proteomes" id="UP000255467">
    <property type="component" value="Unassembled WGS sequence"/>
</dbReference>
<comment type="cofactor">
    <cofactor evidence="3">
        <name>Cu cation</name>
        <dbReference type="ChEBI" id="CHEBI:23378"/>
    </cofactor>
    <text evidence="3">Binds 1 copper ion per subunit.</text>
</comment>
<feature type="signal peptide" evidence="5">
    <location>
        <begin position="1"/>
        <end position="28"/>
    </location>
</feature>
<feature type="chain" id="PRO_5038356069" description="Superoxide dismutase [Cu-Zn]" evidence="5">
    <location>
        <begin position="29"/>
        <end position="234"/>
    </location>
</feature>
<keyword evidence="3 7" id="KW-0560">Oxidoreductase</keyword>
<gene>
    <name evidence="7" type="primary">sodC_2</name>
    <name evidence="7" type="ORF">NCTC1934_03144</name>
</gene>
<evidence type="ECO:0000256" key="4">
    <source>
        <dbReference type="SAM" id="MobiDB-lite"/>
    </source>
</evidence>
<dbReference type="STRING" id="1406858.GCA_000710895_04957"/>
<keyword evidence="3" id="KW-0862">Zinc</keyword>